<proteinExistence type="predicted"/>
<reference evidence="6" key="1">
    <citation type="submission" date="2021-02" db="EMBL/GenBank/DDBJ databases">
        <authorList>
            <person name="Bekaert M."/>
        </authorList>
    </citation>
    <scope>NUCLEOTIDE SEQUENCE</scope>
    <source>
        <strain evidence="6">IoA-00</strain>
    </source>
</reference>
<protein>
    <submittedName>
        <fullName evidence="6">SLC35C2</fullName>
    </submittedName>
</protein>
<accession>A0A7R8CZZ9</accession>
<evidence type="ECO:0000313" key="7">
    <source>
        <dbReference type="Proteomes" id="UP000675881"/>
    </source>
</evidence>
<evidence type="ECO:0000256" key="4">
    <source>
        <dbReference type="ARBA" id="ARBA00023136"/>
    </source>
</evidence>
<dbReference type="OrthoDB" id="18894at2759"/>
<organism evidence="6 7">
    <name type="scientific">Lepeophtheirus salmonis</name>
    <name type="common">Salmon louse</name>
    <name type="synonym">Caligus salmonis</name>
    <dbReference type="NCBI Taxonomy" id="72036"/>
    <lineage>
        <taxon>Eukaryota</taxon>
        <taxon>Metazoa</taxon>
        <taxon>Ecdysozoa</taxon>
        <taxon>Arthropoda</taxon>
        <taxon>Crustacea</taxon>
        <taxon>Multicrustacea</taxon>
        <taxon>Hexanauplia</taxon>
        <taxon>Copepoda</taxon>
        <taxon>Siphonostomatoida</taxon>
        <taxon>Caligidae</taxon>
        <taxon>Lepeophtheirus</taxon>
    </lineage>
</organism>
<dbReference type="PANTHER" id="PTHR11132">
    <property type="entry name" value="SOLUTE CARRIER FAMILY 35"/>
    <property type="match status" value="1"/>
</dbReference>
<dbReference type="GO" id="GO:0016020">
    <property type="term" value="C:membrane"/>
    <property type="evidence" value="ECO:0007669"/>
    <property type="project" value="UniProtKB-SubCell"/>
</dbReference>
<dbReference type="InterPro" id="IPR004853">
    <property type="entry name" value="Sugar_P_trans_dom"/>
</dbReference>
<dbReference type="AlphaFoldDB" id="A0A7R8CZZ9"/>
<name>A0A7R8CZZ9_LEPSM</name>
<comment type="subcellular location">
    <subcellularLocation>
        <location evidence="1">Membrane</location>
        <topology evidence="1">Multi-pass membrane protein</topology>
    </subcellularLocation>
</comment>
<keyword evidence="3" id="KW-1133">Transmembrane helix</keyword>
<dbReference type="Proteomes" id="UP000675881">
    <property type="component" value="Chromosome 5"/>
</dbReference>
<evidence type="ECO:0000256" key="1">
    <source>
        <dbReference type="ARBA" id="ARBA00004141"/>
    </source>
</evidence>
<evidence type="ECO:0000313" key="6">
    <source>
        <dbReference type="EMBL" id="CAF2955016.1"/>
    </source>
</evidence>
<dbReference type="EMBL" id="HG994584">
    <property type="protein sequence ID" value="CAF2955016.1"/>
    <property type="molecule type" value="Genomic_DNA"/>
</dbReference>
<evidence type="ECO:0000259" key="5">
    <source>
        <dbReference type="Pfam" id="PF03151"/>
    </source>
</evidence>
<keyword evidence="4" id="KW-0472">Membrane</keyword>
<feature type="domain" description="Sugar phosphate transporter" evidence="5">
    <location>
        <begin position="74"/>
        <end position="366"/>
    </location>
</feature>
<gene>
    <name evidence="6" type="ORF">LSAA_9427</name>
</gene>
<keyword evidence="2" id="KW-0812">Transmembrane</keyword>
<dbReference type="InterPro" id="IPR050186">
    <property type="entry name" value="TPT_transporter"/>
</dbReference>
<evidence type="ECO:0000256" key="3">
    <source>
        <dbReference type="ARBA" id="ARBA00022989"/>
    </source>
</evidence>
<evidence type="ECO:0000256" key="2">
    <source>
        <dbReference type="ARBA" id="ARBA00022692"/>
    </source>
</evidence>
<dbReference type="Pfam" id="PF03151">
    <property type="entry name" value="TPT"/>
    <property type="match status" value="1"/>
</dbReference>
<keyword evidence="7" id="KW-1185">Reference proteome</keyword>
<sequence>MSLIADVTQCLLPWNNRCAAINLNVKHSYSSSGDQDRAYISRLISCVLEPKMEGNSSRREISWMKYPSRWMSILFFLSYFASSIGLTLYQKKVLNRYPYPLTIVMLHLVIKFLLAWTLRLSLGKYRQNVVLEWRKYVSQLSVIGCTSALDIGLSNWALEFVTISLYTITKTTSTPFILLFALLFNLERKSWALILTVFIIFSGLFLFSYESTSFNLIGFTMALSASLLSGIRWTYTQLVMQKRSDLGLTNPLDMIYHVQPMMILTLIVFSILFEGETIATSVHGFRFHSFSDVSATLFYIGMGGLLAFFMEISEYFVVYSYSSLTLAITGVVKDIVLILSGISIYHDNITLIKGIGILICLGGILIHVTRKQLQKSAPSTKKPQLHRASIHIGDSIPLLSDSDFSDDDEIMASATKKFKEMDDDFILNSEHRAWDSVKNQHLHMSRSARDGEFIEGPPSSSPTHVNILDP</sequence>